<dbReference type="EMBL" id="NESQ01000293">
    <property type="protein sequence ID" value="PUU74530.1"/>
    <property type="molecule type" value="Genomic_DNA"/>
</dbReference>
<proteinExistence type="predicted"/>
<keyword evidence="4" id="KW-1185">Reference proteome</keyword>
<evidence type="ECO:0008006" key="5">
    <source>
        <dbReference type="Google" id="ProtNLM"/>
    </source>
</evidence>
<protein>
    <recommendedName>
        <fullName evidence="5">Secreted protein</fullName>
    </recommendedName>
</protein>
<feature type="compositionally biased region" description="Basic and acidic residues" evidence="1">
    <location>
        <begin position="64"/>
        <end position="77"/>
    </location>
</feature>
<evidence type="ECO:0000313" key="4">
    <source>
        <dbReference type="Proteomes" id="UP000244722"/>
    </source>
</evidence>
<gene>
    <name evidence="3" type="ORF">B9Z19DRAFT_1092531</name>
</gene>
<organism evidence="3 4">
    <name type="scientific">Tuber borchii</name>
    <name type="common">White truffle</name>
    <dbReference type="NCBI Taxonomy" id="42251"/>
    <lineage>
        <taxon>Eukaryota</taxon>
        <taxon>Fungi</taxon>
        <taxon>Dikarya</taxon>
        <taxon>Ascomycota</taxon>
        <taxon>Pezizomycotina</taxon>
        <taxon>Pezizomycetes</taxon>
        <taxon>Pezizales</taxon>
        <taxon>Tuberaceae</taxon>
        <taxon>Tuber</taxon>
    </lineage>
</organism>
<evidence type="ECO:0000256" key="2">
    <source>
        <dbReference type="SAM" id="SignalP"/>
    </source>
</evidence>
<dbReference type="Proteomes" id="UP000244722">
    <property type="component" value="Unassembled WGS sequence"/>
</dbReference>
<dbReference type="AlphaFoldDB" id="A0A2T6ZGA8"/>
<evidence type="ECO:0000256" key="1">
    <source>
        <dbReference type="SAM" id="MobiDB-lite"/>
    </source>
</evidence>
<sequence>MGCSGCLWILLDKLAVLFFPLPSFLFSFELRTGKKGHSSNNYSHANRLCSPHFSAFRSPKVQKRRQEKENKEGENGPKKNKNRNPYSEQRKEGGKGKGTRSKK</sequence>
<comment type="caution">
    <text evidence="3">The sequence shown here is derived from an EMBL/GenBank/DDBJ whole genome shotgun (WGS) entry which is preliminary data.</text>
</comment>
<accession>A0A2T6ZGA8</accession>
<reference evidence="3 4" key="1">
    <citation type="submission" date="2017-04" db="EMBL/GenBank/DDBJ databases">
        <title>Draft genome sequence of Tuber borchii Vittad., a whitish edible truffle.</title>
        <authorList>
            <consortium name="DOE Joint Genome Institute"/>
            <person name="Murat C."/>
            <person name="Kuo A."/>
            <person name="Barry K.W."/>
            <person name="Clum A."/>
            <person name="Dockter R.B."/>
            <person name="Fauchery L."/>
            <person name="Iotti M."/>
            <person name="Kohler A."/>
            <person name="Labutti K."/>
            <person name="Lindquist E.A."/>
            <person name="Lipzen A."/>
            <person name="Ohm R.A."/>
            <person name="Wang M."/>
            <person name="Grigoriev I.V."/>
            <person name="Zambonelli A."/>
            <person name="Martin F.M."/>
        </authorList>
    </citation>
    <scope>NUCLEOTIDE SEQUENCE [LARGE SCALE GENOMIC DNA]</scope>
    <source>
        <strain evidence="3 4">Tbo3840</strain>
    </source>
</reference>
<keyword evidence="2" id="KW-0732">Signal</keyword>
<feature type="region of interest" description="Disordered" evidence="1">
    <location>
        <begin position="35"/>
        <end position="103"/>
    </location>
</feature>
<evidence type="ECO:0000313" key="3">
    <source>
        <dbReference type="EMBL" id="PUU74530.1"/>
    </source>
</evidence>
<feature type="signal peptide" evidence="2">
    <location>
        <begin position="1"/>
        <end position="18"/>
    </location>
</feature>
<name>A0A2T6ZGA8_TUBBO</name>
<feature type="chain" id="PRO_5015612635" description="Secreted protein" evidence="2">
    <location>
        <begin position="19"/>
        <end position="103"/>
    </location>
</feature>